<evidence type="ECO:0000256" key="7">
    <source>
        <dbReference type="ARBA" id="ARBA00023170"/>
    </source>
</evidence>
<dbReference type="VEuPathDB" id="VectorBase:ISCW006307"/>
<dbReference type="PANTHER" id="PTHR42643">
    <property type="entry name" value="IONOTROPIC RECEPTOR 20A-RELATED"/>
    <property type="match status" value="1"/>
</dbReference>
<evidence type="ECO:0000256" key="1">
    <source>
        <dbReference type="ARBA" id="ARBA00004651"/>
    </source>
</evidence>
<dbReference type="VEuPathDB" id="VectorBase:ISCI006307"/>
<protein>
    <recommendedName>
        <fullName evidence="10">Ionotropic glutamate receptor C-terminal domain-containing protein</fullName>
    </recommendedName>
</protein>
<evidence type="ECO:0000256" key="3">
    <source>
        <dbReference type="ARBA" id="ARBA00022475"/>
    </source>
</evidence>
<dbReference type="HOGENOM" id="CLU_523043_0_0_1"/>
<organism>
    <name type="scientific">Ixodes scapularis</name>
    <name type="common">Black-legged tick</name>
    <name type="synonym">Deer tick</name>
    <dbReference type="NCBI Taxonomy" id="6945"/>
    <lineage>
        <taxon>Eukaryota</taxon>
        <taxon>Metazoa</taxon>
        <taxon>Ecdysozoa</taxon>
        <taxon>Arthropoda</taxon>
        <taxon>Chelicerata</taxon>
        <taxon>Arachnida</taxon>
        <taxon>Acari</taxon>
        <taxon>Parasitiformes</taxon>
        <taxon>Ixodida</taxon>
        <taxon>Ixodoidea</taxon>
        <taxon>Ixodidae</taxon>
        <taxon>Ixodinae</taxon>
        <taxon>Ixodes</taxon>
    </lineage>
</organism>
<gene>
    <name evidence="11" type="ORF">IscW_ISCW006307</name>
</gene>
<reference evidence="12" key="2">
    <citation type="submission" date="2020-05" db="UniProtKB">
        <authorList>
            <consortium name="EnsemblMetazoa"/>
        </authorList>
    </citation>
    <scope>IDENTIFICATION</scope>
    <source>
        <strain evidence="12">wikel</strain>
    </source>
</reference>
<name>B7PLU6_IXOSC</name>
<evidence type="ECO:0000313" key="12">
    <source>
        <dbReference type="EnsemblMetazoa" id="ISCW006307-PA"/>
    </source>
</evidence>
<dbReference type="InterPro" id="IPR001320">
    <property type="entry name" value="Iontro_rcpt_C"/>
</dbReference>
<dbReference type="InterPro" id="IPR052192">
    <property type="entry name" value="Insect_Ionotropic_Sensory_Rcpt"/>
</dbReference>
<dbReference type="PaxDb" id="6945-B7PLU6"/>
<dbReference type="InParanoid" id="B7PLU6"/>
<dbReference type="GO" id="GO:0050906">
    <property type="term" value="P:detection of stimulus involved in sensory perception"/>
    <property type="evidence" value="ECO:0007669"/>
    <property type="project" value="UniProtKB-ARBA"/>
</dbReference>
<feature type="domain" description="Ionotropic glutamate receptor C-terminal" evidence="10">
    <location>
        <begin position="289"/>
        <end position="564"/>
    </location>
</feature>
<dbReference type="AlphaFoldDB" id="B7PLU6"/>
<keyword evidence="7" id="KW-0675">Receptor</keyword>
<keyword evidence="4 9" id="KW-0812">Transmembrane</keyword>
<evidence type="ECO:0000256" key="4">
    <source>
        <dbReference type="ARBA" id="ARBA00022692"/>
    </source>
</evidence>
<dbReference type="PANTHER" id="PTHR42643:SF38">
    <property type="entry name" value="IONOTROPIC RECEPTOR 100A"/>
    <property type="match status" value="1"/>
</dbReference>
<dbReference type="Gene3D" id="1.10.287.70">
    <property type="match status" value="1"/>
</dbReference>
<comment type="similarity">
    <text evidence="2">Belongs to the glutamate-gated ion channel (TC 1.A.10.1) family.</text>
</comment>
<reference evidence="11 13" key="1">
    <citation type="submission" date="2008-03" db="EMBL/GenBank/DDBJ databases">
        <title>Annotation of Ixodes scapularis.</title>
        <authorList>
            <consortium name="Ixodes scapularis Genome Project Consortium"/>
            <person name="Caler E."/>
            <person name="Hannick L.I."/>
            <person name="Bidwell S."/>
            <person name="Joardar V."/>
            <person name="Thiagarajan M."/>
            <person name="Amedeo P."/>
            <person name="Galinsky K.J."/>
            <person name="Schobel S."/>
            <person name="Inman J."/>
            <person name="Hostetler J."/>
            <person name="Miller J."/>
            <person name="Hammond M."/>
            <person name="Megy K."/>
            <person name="Lawson D."/>
            <person name="Kodira C."/>
            <person name="Sutton G."/>
            <person name="Meyer J."/>
            <person name="Hill C.A."/>
            <person name="Birren B."/>
            <person name="Nene V."/>
            <person name="Collins F."/>
            <person name="Alarcon-Chaidez F."/>
            <person name="Wikel S."/>
            <person name="Strausberg R."/>
        </authorList>
    </citation>
    <scope>NUCLEOTIDE SEQUENCE [LARGE SCALE GENOMIC DNA]</scope>
    <source>
        <strain evidence="13">Wikel</strain>
        <strain evidence="11">Wikel colony</strain>
    </source>
</reference>
<comment type="subcellular location">
    <subcellularLocation>
        <location evidence="1">Cell membrane</location>
        <topology evidence="1">Multi-pass membrane protein</topology>
    </subcellularLocation>
</comment>
<evidence type="ECO:0000259" key="10">
    <source>
        <dbReference type="Pfam" id="PF00060"/>
    </source>
</evidence>
<evidence type="ECO:0000256" key="6">
    <source>
        <dbReference type="ARBA" id="ARBA00023136"/>
    </source>
</evidence>
<dbReference type="Pfam" id="PF00060">
    <property type="entry name" value="Lig_chan"/>
    <property type="match status" value="1"/>
</dbReference>
<evidence type="ECO:0000313" key="11">
    <source>
        <dbReference type="EMBL" id="EEC07568.1"/>
    </source>
</evidence>
<dbReference type="Proteomes" id="UP000001555">
    <property type="component" value="Unassembled WGS sequence"/>
</dbReference>
<evidence type="ECO:0000256" key="8">
    <source>
        <dbReference type="ARBA" id="ARBA00023180"/>
    </source>
</evidence>
<accession>B7PLU6</accession>
<keyword evidence="3" id="KW-1003">Cell membrane</keyword>
<dbReference type="EnsemblMetazoa" id="ISCW006307-RA">
    <property type="protein sequence ID" value="ISCW006307-PA"/>
    <property type="gene ID" value="ISCW006307"/>
</dbReference>
<dbReference type="STRING" id="6945.B7PLU6"/>
<feature type="transmembrane region" description="Helical" evidence="9">
    <location>
        <begin position="359"/>
        <end position="381"/>
    </location>
</feature>
<dbReference type="EMBL" id="ABJB010560977">
    <property type="status" value="NOT_ANNOTATED_CDS"/>
    <property type="molecule type" value="Genomic_DNA"/>
</dbReference>
<sequence>MLLPRLPPCNPWDTINSVVHERYSLNLISNCDDLPVSVLKKINQPLVSWNSSGLSALLRHLSVLQGYKSDVFVSCWQPNIDNLLTRVENLDYPFRNIRWIFIFENGVSRESMSKAFQRVACRAVVVTPTAAYVPNDTYSNCWDKVRRLGPHPDPAFEDRPIGNLTELRIIDEIRTPHEKDWQYRNLEPQATIVKSIVQKSGVTLGGNLTLHYSSFGKSNENHLFQGALGAIQNKDADLGAFHIYVTESIWYGVDVAGIVRYDAVTFFSPLPNDIKDLAIIGRPFSRALWAAVWASLGVYMALISAFSLLHRKTVITKTGSECQGLPLTNLLFYLTSVLIMHVPSLRFPTQSSIRILLGFWFMFAITMSAVFTGALTSYTNFPPKTRPIKTLQRLGEALGQNKVRLCIKNNRYFRSVLQNHILETGNKTLKDYLKHLPLSDKCMNTLCCLRKVTAGTHVFVASKEDARHTTGKTFAGTVPADEELFQVLVTLVTPKASPYTSAFSRITNRIRETAVSIGSQRRAKYKHIQQRTSWLLSHNKESCACRALQLKDLLGVLVVLGIGLVLAALVLLCEVALARITPLGNFGRRSKREGITRNQCARRRHLPHARIIYLDGFVPAKRKHSFAK</sequence>
<dbReference type="GO" id="GO:0015276">
    <property type="term" value="F:ligand-gated monoatomic ion channel activity"/>
    <property type="evidence" value="ECO:0007669"/>
    <property type="project" value="InterPro"/>
</dbReference>
<keyword evidence="6 9" id="KW-0472">Membrane</keyword>
<keyword evidence="13" id="KW-1185">Reference proteome</keyword>
<evidence type="ECO:0000256" key="2">
    <source>
        <dbReference type="ARBA" id="ARBA00008685"/>
    </source>
</evidence>
<dbReference type="GO" id="GO:0005886">
    <property type="term" value="C:plasma membrane"/>
    <property type="evidence" value="ECO:0007669"/>
    <property type="project" value="UniProtKB-SubCell"/>
</dbReference>
<feature type="transmembrane region" description="Helical" evidence="9">
    <location>
        <begin position="287"/>
        <end position="309"/>
    </location>
</feature>
<proteinExistence type="inferred from homology"/>
<evidence type="ECO:0000256" key="5">
    <source>
        <dbReference type="ARBA" id="ARBA00022989"/>
    </source>
</evidence>
<keyword evidence="8" id="KW-0325">Glycoprotein</keyword>
<feature type="transmembrane region" description="Helical" evidence="9">
    <location>
        <begin position="553"/>
        <end position="572"/>
    </location>
</feature>
<evidence type="ECO:0000256" key="9">
    <source>
        <dbReference type="SAM" id="Phobius"/>
    </source>
</evidence>
<keyword evidence="5 9" id="KW-1133">Transmembrane helix</keyword>
<feature type="transmembrane region" description="Helical" evidence="9">
    <location>
        <begin position="330"/>
        <end position="347"/>
    </location>
</feature>
<dbReference type="EMBL" id="DS743451">
    <property type="protein sequence ID" value="EEC07568.1"/>
    <property type="molecule type" value="Genomic_DNA"/>
</dbReference>
<evidence type="ECO:0000313" key="13">
    <source>
        <dbReference type="Proteomes" id="UP000001555"/>
    </source>
</evidence>
<dbReference type="SUPFAM" id="SSF53850">
    <property type="entry name" value="Periplasmic binding protein-like II"/>
    <property type="match status" value="1"/>
</dbReference>